<dbReference type="PANTHER" id="PTHR43649">
    <property type="entry name" value="ARABINOSE-BINDING PROTEIN-RELATED"/>
    <property type="match status" value="1"/>
</dbReference>
<sequence length="619" mass="68582">MPLARAFSYEQSSPAQRLGFSHDHSIGRGMMVMYQINIEPKEGVAMKKTALISAVALMLVVSACSKTDNANNGANAGTNNGATQNQTTEGAAPAEKPDPFGPYAETVNFTTIVNNNPEAAKKFPEGESYENNKYKSYLEKALNIKSTPIWEANGPAYSNKFNLMIASNDIPDIFVVENIDKTPAKTLLKRLYDAGMIEDLTTVYDQYASDAVKEVNQSVNNKALDNASFDGKLYGLPSVNDMNNVNMVWVRQDWLDKLKLKAPTTTDELMTVAKAFKEQDPNGNGKKDEIGLAAQGAQLFNGEPFTFTGLMWAENAFPNMWVKDDSGKLVYGSTQPAVKTALGKLAQMYKDGSLDSEFALRDGNKTAEFLASDRAGLMMGMWWNPYWPIGSGIDNNPKGEWKAYPIMTGDHVNVGNDFYSNSFIVVKKGFEHPELAVKIMNIMKANSSKKIPELLELETTGIYKASDSTRTQWGLNGQVVPVFPDTTARTVKKFDDIFAGTAKEDILDVAEKPIFDQVKSEKDNPKKDLNNYKTYLAWMEGNGVVSRNKLNNVFNEFTGTTPTMEQSFTTLSDLQTKTFLEIIMGKKPISEFDSFVASWNKMGGEQITNEVNEAYLKQQ</sequence>
<protein>
    <submittedName>
        <fullName evidence="2">Extracellular solute-binding protein</fullName>
    </submittedName>
</protein>
<evidence type="ECO:0000313" key="3">
    <source>
        <dbReference type="Proteomes" id="UP000272528"/>
    </source>
</evidence>
<feature type="region of interest" description="Disordered" evidence="1">
    <location>
        <begin position="74"/>
        <end position="99"/>
    </location>
</feature>
<proteinExistence type="predicted"/>
<dbReference type="Gene3D" id="3.40.190.10">
    <property type="entry name" value="Periplasmic binding protein-like II"/>
    <property type="match status" value="2"/>
</dbReference>
<accession>A0A3Q8X8L7</accession>
<evidence type="ECO:0000313" key="2">
    <source>
        <dbReference type="EMBL" id="AZN42499.1"/>
    </source>
</evidence>
<name>A0A3Q8X8L7_9BACL</name>
<dbReference type="InterPro" id="IPR050490">
    <property type="entry name" value="Bact_solute-bd_prot1"/>
</dbReference>
<organism evidence="2 3">
    <name type="scientific">Paenibacillus albus</name>
    <dbReference type="NCBI Taxonomy" id="2495582"/>
    <lineage>
        <taxon>Bacteria</taxon>
        <taxon>Bacillati</taxon>
        <taxon>Bacillota</taxon>
        <taxon>Bacilli</taxon>
        <taxon>Bacillales</taxon>
        <taxon>Paenibacillaceae</taxon>
        <taxon>Paenibacillus</taxon>
    </lineage>
</organism>
<dbReference type="EMBL" id="CP034437">
    <property type="protein sequence ID" value="AZN42499.1"/>
    <property type="molecule type" value="Genomic_DNA"/>
</dbReference>
<dbReference type="AlphaFoldDB" id="A0A3Q8X8L7"/>
<dbReference type="KEGG" id="palb:EJC50_24555"/>
<dbReference type="PANTHER" id="PTHR43649:SF12">
    <property type="entry name" value="DIACETYLCHITOBIOSE BINDING PROTEIN DASA"/>
    <property type="match status" value="1"/>
</dbReference>
<evidence type="ECO:0000256" key="1">
    <source>
        <dbReference type="SAM" id="MobiDB-lite"/>
    </source>
</evidence>
<gene>
    <name evidence="2" type="ORF">EJC50_24555</name>
</gene>
<dbReference type="OrthoDB" id="2490915at2"/>
<dbReference type="SUPFAM" id="SSF53850">
    <property type="entry name" value="Periplasmic binding protein-like II"/>
    <property type="match status" value="1"/>
</dbReference>
<dbReference type="Proteomes" id="UP000272528">
    <property type="component" value="Chromosome"/>
</dbReference>
<keyword evidence="3" id="KW-1185">Reference proteome</keyword>
<feature type="compositionally biased region" description="Low complexity" evidence="1">
    <location>
        <begin position="74"/>
        <end position="88"/>
    </location>
</feature>
<reference evidence="3" key="1">
    <citation type="submission" date="2018-12" db="EMBL/GenBank/DDBJ databases">
        <title>Genome sequence of Peanibacillus sp.</title>
        <authorList>
            <person name="Subramani G."/>
            <person name="Srinivasan S."/>
            <person name="Kim M.K."/>
        </authorList>
    </citation>
    <scope>NUCLEOTIDE SEQUENCE [LARGE SCALE GENOMIC DNA]</scope>
    <source>
        <strain evidence="3">18JY67-1</strain>
    </source>
</reference>
<dbReference type="CDD" id="cd13580">
    <property type="entry name" value="PBP2_AlgQ_like_1"/>
    <property type="match status" value="1"/>
</dbReference>